<dbReference type="Gene3D" id="4.10.810.10">
    <property type="entry name" value="Virus Scaffolding Protein, Chain A"/>
    <property type="match status" value="1"/>
</dbReference>
<dbReference type="SMART" id="SM00914">
    <property type="entry name" value="IDEAL"/>
    <property type="match status" value="1"/>
</dbReference>
<evidence type="ECO:0000313" key="3">
    <source>
        <dbReference type="Proteomes" id="UP000322139"/>
    </source>
</evidence>
<dbReference type="InterPro" id="IPR014957">
    <property type="entry name" value="IDEAL_dom"/>
</dbReference>
<evidence type="ECO:0000313" key="2">
    <source>
        <dbReference type="EMBL" id="TYS46819.1"/>
    </source>
</evidence>
<dbReference type="RefSeq" id="WP_148975560.1">
    <property type="nucleotide sequence ID" value="NZ_JBNILB010000003.1"/>
</dbReference>
<sequence length="111" mass="12230">MTANKDLILKAGDWVKGKSIDGELLMGYIESLAAQGGALKVTAVTSDNEMAVGKTILMQSKDVKKLPETKISNKEQIRFLIDLALSTGDEEWFIELSSQINSMRQLVDSIR</sequence>
<evidence type="ECO:0000259" key="1">
    <source>
        <dbReference type="SMART" id="SM00914"/>
    </source>
</evidence>
<proteinExistence type="predicted"/>
<dbReference type="Pfam" id="PF08858">
    <property type="entry name" value="IDEAL"/>
    <property type="match status" value="1"/>
</dbReference>
<name>A0A5D4R8G5_9BACI</name>
<reference evidence="2 3" key="1">
    <citation type="submission" date="2019-08" db="EMBL/GenBank/DDBJ databases">
        <title>Bacillus genomes from the desert of Cuatro Cienegas, Coahuila.</title>
        <authorList>
            <person name="Olmedo-Alvarez G."/>
        </authorList>
    </citation>
    <scope>NUCLEOTIDE SEQUENCE [LARGE SCALE GENOMIC DNA]</scope>
    <source>
        <strain evidence="2 3">CH446_14T</strain>
    </source>
</reference>
<gene>
    <name evidence="2" type="ORF">FZD51_15225</name>
</gene>
<organism evidence="2 3">
    <name type="scientific">Bacillus infantis</name>
    <dbReference type="NCBI Taxonomy" id="324767"/>
    <lineage>
        <taxon>Bacteria</taxon>
        <taxon>Bacillati</taxon>
        <taxon>Bacillota</taxon>
        <taxon>Bacilli</taxon>
        <taxon>Bacillales</taxon>
        <taxon>Bacillaceae</taxon>
        <taxon>Bacillus</taxon>
    </lineage>
</organism>
<accession>A0A5D4R8G5</accession>
<dbReference type="AlphaFoldDB" id="A0A5D4R8G5"/>
<dbReference type="EMBL" id="VTER01000007">
    <property type="protein sequence ID" value="TYS46819.1"/>
    <property type="molecule type" value="Genomic_DNA"/>
</dbReference>
<dbReference type="InterPro" id="IPR027393">
    <property type="entry name" value="Virus_scaffolding_prot_C"/>
</dbReference>
<comment type="caution">
    <text evidence="2">The sequence shown here is derived from an EMBL/GenBank/DDBJ whole genome shotgun (WGS) entry which is preliminary data.</text>
</comment>
<protein>
    <submittedName>
        <fullName evidence="2">IDEAL domain-containing protein</fullName>
    </submittedName>
</protein>
<dbReference type="Proteomes" id="UP000322139">
    <property type="component" value="Unassembled WGS sequence"/>
</dbReference>
<feature type="domain" description="IDEAL" evidence="1">
    <location>
        <begin position="65"/>
        <end position="100"/>
    </location>
</feature>